<dbReference type="OrthoDB" id="6700445at2759"/>
<reference evidence="1" key="1">
    <citation type="journal article" date="2016" name="Sci. Rep.">
        <title>Molecular characterization of firefly nuptial gifts: a multi-omics approach sheds light on postcopulatory sexual selection.</title>
        <authorList>
            <person name="Al-Wathiqui N."/>
            <person name="Fallon T.R."/>
            <person name="South A."/>
            <person name="Weng J.K."/>
            <person name="Lewis S.M."/>
        </authorList>
    </citation>
    <scope>NUCLEOTIDE SEQUENCE</scope>
</reference>
<dbReference type="KEGG" id="ppyr:116169752"/>
<evidence type="ECO:0000313" key="1">
    <source>
        <dbReference type="EMBL" id="JAV57369.1"/>
    </source>
</evidence>
<organism evidence="1">
    <name type="scientific">Photinus pyralis</name>
    <name type="common">Common eastern firefly</name>
    <name type="synonym">Lampyris pyralis</name>
    <dbReference type="NCBI Taxonomy" id="7054"/>
    <lineage>
        <taxon>Eukaryota</taxon>
        <taxon>Metazoa</taxon>
        <taxon>Ecdysozoa</taxon>
        <taxon>Arthropoda</taxon>
        <taxon>Hexapoda</taxon>
        <taxon>Insecta</taxon>
        <taxon>Pterygota</taxon>
        <taxon>Neoptera</taxon>
        <taxon>Endopterygota</taxon>
        <taxon>Coleoptera</taxon>
        <taxon>Polyphaga</taxon>
        <taxon>Elateriformia</taxon>
        <taxon>Elateroidea</taxon>
        <taxon>Lampyridae</taxon>
        <taxon>Lampyrinae</taxon>
        <taxon>Photinus</taxon>
    </lineage>
</organism>
<proteinExistence type="predicted"/>
<dbReference type="GeneID" id="116169752"/>
<protein>
    <submittedName>
        <fullName evidence="1">Uncharacterized protein</fullName>
    </submittedName>
</protein>
<dbReference type="EMBL" id="GEZM01090058">
    <property type="protein sequence ID" value="JAV57369.1"/>
    <property type="molecule type" value="Transcribed_RNA"/>
</dbReference>
<sequence>MCTPFRGFTLLRGLQRRMQSNESWMKLIEAHEKEYFTKKRVQFLDYVKAEVAKGRTIEDLSAELEREHGQSQSSSLKLSLKEEDCYVTKNKEFMTYAANELKNGKLLDDLITETKERIDNVAR</sequence>
<accession>A0A1Y1K7C9</accession>
<name>A0A1Y1K7C9_PHOPY</name>
<dbReference type="RefSeq" id="XP_031341774.1">
    <property type="nucleotide sequence ID" value="XM_031485914.1"/>
</dbReference>
<dbReference type="AlphaFoldDB" id="A0A1Y1K7C9"/>